<dbReference type="SUPFAM" id="SSF81321">
    <property type="entry name" value="Family A G protein-coupled receptor-like"/>
    <property type="match status" value="1"/>
</dbReference>
<organism evidence="12 13">
    <name type="scientific">Mytilus coruscus</name>
    <name type="common">Sea mussel</name>
    <dbReference type="NCBI Taxonomy" id="42192"/>
    <lineage>
        <taxon>Eukaryota</taxon>
        <taxon>Metazoa</taxon>
        <taxon>Spiralia</taxon>
        <taxon>Lophotrochozoa</taxon>
        <taxon>Mollusca</taxon>
        <taxon>Bivalvia</taxon>
        <taxon>Autobranchia</taxon>
        <taxon>Pteriomorphia</taxon>
        <taxon>Mytilida</taxon>
        <taxon>Mytiloidea</taxon>
        <taxon>Mytilidae</taxon>
        <taxon>Mytilinae</taxon>
        <taxon>Mytilus</taxon>
    </lineage>
</organism>
<dbReference type="Pfam" id="PF00001">
    <property type="entry name" value="7tm_1"/>
    <property type="match status" value="1"/>
</dbReference>
<gene>
    <name evidence="12" type="ORF">MCOR_3227</name>
</gene>
<evidence type="ECO:0000256" key="7">
    <source>
        <dbReference type="ARBA" id="ARBA00023170"/>
    </source>
</evidence>
<comment type="subcellular location">
    <subcellularLocation>
        <location evidence="1">Membrane</location>
        <topology evidence="1">Multi-pass membrane protein</topology>
    </subcellularLocation>
</comment>
<dbReference type="Proteomes" id="UP000507470">
    <property type="component" value="Unassembled WGS sequence"/>
</dbReference>
<comment type="similarity">
    <text evidence="2 9">Belongs to the G-protein coupled receptor 1 family.</text>
</comment>
<dbReference type="EMBL" id="CACVKT020000573">
    <property type="protein sequence ID" value="CAC5360914.1"/>
    <property type="molecule type" value="Genomic_DNA"/>
</dbReference>
<feature type="domain" description="G-protein coupled receptors family 1 profile" evidence="11">
    <location>
        <begin position="58"/>
        <end position="320"/>
    </location>
</feature>
<dbReference type="PROSITE" id="PS50262">
    <property type="entry name" value="G_PROTEIN_RECEP_F1_2"/>
    <property type="match status" value="1"/>
</dbReference>
<protein>
    <submittedName>
        <fullName evidence="12">LKR</fullName>
    </submittedName>
</protein>
<dbReference type="PRINTS" id="PR00237">
    <property type="entry name" value="GPCRRHODOPSN"/>
</dbReference>
<dbReference type="AlphaFoldDB" id="A0A6J8A4D7"/>
<dbReference type="SMART" id="SM01381">
    <property type="entry name" value="7TM_GPCR_Srsx"/>
    <property type="match status" value="1"/>
</dbReference>
<keyword evidence="13" id="KW-1185">Reference proteome</keyword>
<evidence type="ECO:0000256" key="2">
    <source>
        <dbReference type="ARBA" id="ARBA00010663"/>
    </source>
</evidence>
<feature type="transmembrane region" description="Helical" evidence="10">
    <location>
        <begin position="263"/>
        <end position="288"/>
    </location>
</feature>
<dbReference type="PANTHER" id="PTHR45695">
    <property type="entry name" value="LEUCOKININ RECEPTOR-RELATED"/>
    <property type="match status" value="1"/>
</dbReference>
<dbReference type="Gene3D" id="1.20.1070.10">
    <property type="entry name" value="Rhodopsin 7-helix transmembrane proteins"/>
    <property type="match status" value="1"/>
</dbReference>
<evidence type="ECO:0000256" key="6">
    <source>
        <dbReference type="ARBA" id="ARBA00023136"/>
    </source>
</evidence>
<feature type="transmembrane region" description="Helical" evidence="10">
    <location>
        <begin position="205"/>
        <end position="229"/>
    </location>
</feature>
<dbReference type="GO" id="GO:0004983">
    <property type="term" value="F:neuropeptide Y receptor activity"/>
    <property type="evidence" value="ECO:0007669"/>
    <property type="project" value="InterPro"/>
</dbReference>
<sequence length="361" mass="41514">MAFSDYDSFKQHFNLTEEEIAEIFQKLQNKTNISSVSSNPVAFLAILYGLISLVAVLGNGLVILVVLTKKNMQTLTNIFIANLACSDVALGIFVIPFQFQTAILQRWVVADFMCNVAPFVKNLSVNVSVLSLTLIAIDRYLAVLHPLHAGFRKQVAMVVLLIIWLVSTISALPDALYNKIENMFKIMEIEERKMCVVKWPSEDFRMFYCVYLILLQYMVPLSIITFSYIRITCRVWGSRLPGNETCVQRGRARNNNRKKVVKMLIIVVCLFAFCWLPLQIYSILFAIYDDDINEFKHINIIWLCSNWLAMSNACYNPFIYGLLNEKFKKEFKNLFTTCAGCCKQSRKMKIRQRSCNTEMAI</sequence>
<evidence type="ECO:0000313" key="13">
    <source>
        <dbReference type="Proteomes" id="UP000507470"/>
    </source>
</evidence>
<evidence type="ECO:0000259" key="11">
    <source>
        <dbReference type="PROSITE" id="PS50262"/>
    </source>
</evidence>
<keyword evidence="3 9" id="KW-0812">Transmembrane</keyword>
<feature type="transmembrane region" description="Helical" evidence="10">
    <location>
        <begin position="41"/>
        <end position="67"/>
    </location>
</feature>
<accession>A0A6J8A4D7</accession>
<dbReference type="PRINTS" id="PR01012">
    <property type="entry name" value="NRPEPTIDEYR"/>
</dbReference>
<keyword evidence="5 9" id="KW-0297">G-protein coupled receptor</keyword>
<dbReference type="OrthoDB" id="9445642at2759"/>
<feature type="transmembrane region" description="Helical" evidence="10">
    <location>
        <begin position="123"/>
        <end position="143"/>
    </location>
</feature>
<evidence type="ECO:0000256" key="9">
    <source>
        <dbReference type="RuleBase" id="RU000688"/>
    </source>
</evidence>
<proteinExistence type="inferred from homology"/>
<evidence type="ECO:0000256" key="3">
    <source>
        <dbReference type="ARBA" id="ARBA00022692"/>
    </source>
</evidence>
<dbReference type="PROSITE" id="PS00237">
    <property type="entry name" value="G_PROTEIN_RECEP_F1_1"/>
    <property type="match status" value="1"/>
</dbReference>
<keyword evidence="7 9" id="KW-0675">Receptor</keyword>
<keyword evidence="8 9" id="KW-0807">Transducer</keyword>
<evidence type="ECO:0000256" key="10">
    <source>
        <dbReference type="SAM" id="Phobius"/>
    </source>
</evidence>
<dbReference type="FunFam" id="1.20.1070.10:FF:000291">
    <property type="entry name" value="Predicted protein"/>
    <property type="match status" value="1"/>
</dbReference>
<name>A0A6J8A4D7_MYTCO</name>
<evidence type="ECO:0000256" key="8">
    <source>
        <dbReference type="ARBA" id="ARBA00023224"/>
    </source>
</evidence>
<evidence type="ECO:0000313" key="12">
    <source>
        <dbReference type="EMBL" id="CAC5360914.1"/>
    </source>
</evidence>
<feature type="transmembrane region" description="Helical" evidence="10">
    <location>
        <begin position="155"/>
        <end position="173"/>
    </location>
</feature>
<dbReference type="InterPro" id="IPR000276">
    <property type="entry name" value="GPCR_Rhodpsn"/>
</dbReference>
<keyword evidence="6 10" id="KW-0472">Membrane</keyword>
<evidence type="ECO:0000256" key="4">
    <source>
        <dbReference type="ARBA" id="ARBA00022989"/>
    </source>
</evidence>
<evidence type="ECO:0000256" key="1">
    <source>
        <dbReference type="ARBA" id="ARBA00004141"/>
    </source>
</evidence>
<feature type="transmembrane region" description="Helical" evidence="10">
    <location>
        <begin position="79"/>
        <end position="103"/>
    </location>
</feature>
<dbReference type="InterPro" id="IPR017452">
    <property type="entry name" value="GPCR_Rhodpsn_7TM"/>
</dbReference>
<feature type="transmembrane region" description="Helical" evidence="10">
    <location>
        <begin position="300"/>
        <end position="323"/>
    </location>
</feature>
<reference evidence="12 13" key="1">
    <citation type="submission" date="2020-06" db="EMBL/GenBank/DDBJ databases">
        <authorList>
            <person name="Li R."/>
            <person name="Bekaert M."/>
        </authorList>
    </citation>
    <scope>NUCLEOTIDE SEQUENCE [LARGE SCALE GENOMIC DNA]</scope>
    <source>
        <strain evidence="13">wild</strain>
    </source>
</reference>
<dbReference type="PANTHER" id="PTHR45695:SF9">
    <property type="entry name" value="LEUCOKININ RECEPTOR"/>
    <property type="match status" value="1"/>
</dbReference>
<dbReference type="InterPro" id="IPR000611">
    <property type="entry name" value="NPY_rcpt"/>
</dbReference>
<evidence type="ECO:0000256" key="5">
    <source>
        <dbReference type="ARBA" id="ARBA00023040"/>
    </source>
</evidence>
<dbReference type="GO" id="GO:0005886">
    <property type="term" value="C:plasma membrane"/>
    <property type="evidence" value="ECO:0007669"/>
    <property type="project" value="TreeGrafter"/>
</dbReference>
<keyword evidence="4 10" id="KW-1133">Transmembrane helix</keyword>